<comment type="function">
    <text evidence="5">Acts as an anti-CsrA protein, binds CsrA and prevents it from repressing translation of its target genes, one of which is flagellin. Binds to flagellin and participates in the assembly of the flagellum.</text>
</comment>
<comment type="subcellular location">
    <subcellularLocation>
        <location evidence="5">Cytoplasm</location>
    </subcellularLocation>
</comment>
<dbReference type="GO" id="GO:0006417">
    <property type="term" value="P:regulation of translation"/>
    <property type="evidence" value="ECO:0007669"/>
    <property type="project" value="UniProtKB-KW"/>
</dbReference>
<evidence type="ECO:0000256" key="2">
    <source>
        <dbReference type="ARBA" id="ARBA00022795"/>
    </source>
</evidence>
<evidence type="ECO:0000256" key="3">
    <source>
        <dbReference type="ARBA" id="ARBA00022845"/>
    </source>
</evidence>
<dbReference type="Proteomes" id="UP000199476">
    <property type="component" value="Unassembled WGS sequence"/>
</dbReference>
<dbReference type="InterPro" id="IPR003775">
    <property type="entry name" value="Flagellar_assembly_factor_FliW"/>
</dbReference>
<evidence type="ECO:0000256" key="1">
    <source>
        <dbReference type="ARBA" id="ARBA00022490"/>
    </source>
</evidence>
<dbReference type="EMBL" id="FNGO01000007">
    <property type="protein sequence ID" value="SDL67736.1"/>
    <property type="molecule type" value="Genomic_DNA"/>
</dbReference>
<comment type="similarity">
    <text evidence="5">Belongs to the FliW family.</text>
</comment>
<dbReference type="PANTHER" id="PTHR39190">
    <property type="entry name" value="FLAGELLAR ASSEMBLY FACTOR FLIW"/>
    <property type="match status" value="1"/>
</dbReference>
<dbReference type="AlphaFoldDB" id="A0A1G9M0K5"/>
<dbReference type="OrthoDB" id="9801235at2"/>
<dbReference type="Gene3D" id="2.30.290.10">
    <property type="entry name" value="BH3618-like"/>
    <property type="match status" value="1"/>
</dbReference>
<dbReference type="PANTHER" id="PTHR39190:SF1">
    <property type="entry name" value="FLAGELLAR ASSEMBLY FACTOR FLIW"/>
    <property type="match status" value="1"/>
</dbReference>
<dbReference type="STRING" id="321763.SAMN04488692_10768"/>
<evidence type="ECO:0000256" key="5">
    <source>
        <dbReference type="HAMAP-Rule" id="MF_01185"/>
    </source>
</evidence>
<sequence length="151" mass="17241">MATREVETQEFGTIKIEEDEIITFPRGLPGFDDAHEFILKPLKKESPFLILQSLDYSELAFVTLEPVSFTDSYEFEINQATQELLEIEKEEEVGVVVIINLEGENNRIYANLSAPVVINVEKNLARQVILDQDHYPLRHPIELKPIKEGSA</sequence>
<proteinExistence type="inferred from homology"/>
<organism evidence="6 7">
    <name type="scientific">Halarsenatibacter silvermanii</name>
    <dbReference type="NCBI Taxonomy" id="321763"/>
    <lineage>
        <taxon>Bacteria</taxon>
        <taxon>Bacillati</taxon>
        <taxon>Bacillota</taxon>
        <taxon>Clostridia</taxon>
        <taxon>Halanaerobiales</taxon>
        <taxon>Halarsenatibacteraceae</taxon>
        <taxon>Halarsenatibacter</taxon>
    </lineage>
</organism>
<dbReference type="NCBIfam" id="NF009793">
    <property type="entry name" value="PRK13285.1-1"/>
    <property type="match status" value="1"/>
</dbReference>
<keyword evidence="2 5" id="KW-1005">Bacterial flagellum biogenesis</keyword>
<reference evidence="6 7" key="1">
    <citation type="submission" date="2016-10" db="EMBL/GenBank/DDBJ databases">
        <authorList>
            <person name="de Groot N.N."/>
        </authorList>
    </citation>
    <scope>NUCLEOTIDE SEQUENCE [LARGE SCALE GENOMIC DNA]</scope>
    <source>
        <strain evidence="6 7">SLAS-1</strain>
    </source>
</reference>
<dbReference type="Pfam" id="PF02623">
    <property type="entry name" value="FliW"/>
    <property type="match status" value="1"/>
</dbReference>
<dbReference type="InterPro" id="IPR024046">
    <property type="entry name" value="Flagellar_assmbl_FliW_dom_sf"/>
</dbReference>
<keyword evidence="7" id="KW-1185">Reference proteome</keyword>
<keyword evidence="6" id="KW-0966">Cell projection</keyword>
<dbReference type="GO" id="GO:0044780">
    <property type="term" value="P:bacterial-type flagellum assembly"/>
    <property type="evidence" value="ECO:0007669"/>
    <property type="project" value="UniProtKB-UniRule"/>
</dbReference>
<evidence type="ECO:0000313" key="7">
    <source>
        <dbReference type="Proteomes" id="UP000199476"/>
    </source>
</evidence>
<gene>
    <name evidence="5" type="primary">fliW</name>
    <name evidence="6" type="ORF">SAMN04488692_10768</name>
</gene>
<keyword evidence="3 5" id="KW-0810">Translation regulation</keyword>
<comment type="subunit">
    <text evidence="5">Interacts with translational regulator CsrA and flagellin(s).</text>
</comment>
<dbReference type="HAMAP" id="MF_01185">
    <property type="entry name" value="FliW"/>
    <property type="match status" value="1"/>
</dbReference>
<dbReference type="RefSeq" id="WP_089759387.1">
    <property type="nucleotide sequence ID" value="NZ_FNGO01000007.1"/>
</dbReference>
<evidence type="ECO:0000256" key="4">
    <source>
        <dbReference type="ARBA" id="ARBA00023186"/>
    </source>
</evidence>
<keyword evidence="6" id="KW-0282">Flagellum</keyword>
<dbReference type="SUPFAM" id="SSF141457">
    <property type="entry name" value="BH3618-like"/>
    <property type="match status" value="1"/>
</dbReference>
<dbReference type="GO" id="GO:0005737">
    <property type="term" value="C:cytoplasm"/>
    <property type="evidence" value="ECO:0007669"/>
    <property type="project" value="UniProtKB-SubCell"/>
</dbReference>
<keyword evidence="4 5" id="KW-0143">Chaperone</keyword>
<keyword evidence="6" id="KW-0969">Cilium</keyword>
<name>A0A1G9M0K5_9FIRM</name>
<protein>
    <recommendedName>
        <fullName evidence="5">Flagellar assembly factor FliW</fullName>
    </recommendedName>
</protein>
<accession>A0A1G9M0K5</accession>
<evidence type="ECO:0000313" key="6">
    <source>
        <dbReference type="EMBL" id="SDL67736.1"/>
    </source>
</evidence>
<keyword evidence="1 5" id="KW-0963">Cytoplasm</keyword>